<feature type="region of interest" description="Disordered" evidence="1">
    <location>
        <begin position="177"/>
        <end position="263"/>
    </location>
</feature>
<evidence type="ECO:0000313" key="4">
    <source>
        <dbReference type="Proteomes" id="UP000243579"/>
    </source>
</evidence>
<evidence type="ECO:0008006" key="5">
    <source>
        <dbReference type="Google" id="ProtNLM"/>
    </source>
</evidence>
<dbReference type="OrthoDB" id="79141at2759"/>
<organism evidence="3 4">
    <name type="scientific">Achlya hypogyna</name>
    <name type="common">Oomycete</name>
    <name type="synonym">Protoachlya hypogyna</name>
    <dbReference type="NCBI Taxonomy" id="1202772"/>
    <lineage>
        <taxon>Eukaryota</taxon>
        <taxon>Sar</taxon>
        <taxon>Stramenopiles</taxon>
        <taxon>Oomycota</taxon>
        <taxon>Saprolegniomycetes</taxon>
        <taxon>Saprolegniales</taxon>
        <taxon>Achlyaceae</taxon>
        <taxon>Achlya</taxon>
    </lineage>
</organism>
<feature type="transmembrane region" description="Helical" evidence="2">
    <location>
        <begin position="319"/>
        <end position="341"/>
    </location>
</feature>
<feature type="compositionally biased region" description="Polar residues" evidence="1">
    <location>
        <begin position="182"/>
        <end position="197"/>
    </location>
</feature>
<protein>
    <recommendedName>
        <fullName evidence="5">Man1/Src1 C-terminal domain-containing protein</fullName>
    </recommendedName>
</protein>
<keyword evidence="4" id="KW-1185">Reference proteome</keyword>
<evidence type="ECO:0000256" key="2">
    <source>
        <dbReference type="SAM" id="Phobius"/>
    </source>
</evidence>
<keyword evidence="2" id="KW-0812">Transmembrane</keyword>
<dbReference type="AlphaFoldDB" id="A0A1V9ZA93"/>
<evidence type="ECO:0000313" key="3">
    <source>
        <dbReference type="EMBL" id="OQR94862.1"/>
    </source>
</evidence>
<evidence type="ECO:0000256" key="1">
    <source>
        <dbReference type="SAM" id="MobiDB-lite"/>
    </source>
</evidence>
<gene>
    <name evidence="3" type="ORF">ACHHYP_00866</name>
</gene>
<comment type="caution">
    <text evidence="3">The sequence shown here is derived from an EMBL/GenBank/DDBJ whole genome shotgun (WGS) entry which is preliminary data.</text>
</comment>
<dbReference type="Proteomes" id="UP000243579">
    <property type="component" value="Unassembled WGS sequence"/>
</dbReference>
<sequence>MQPDVVLSPRSELLSPVSKLHRVAELRAQAQKQRILAHMEKERRQIRSSKPLLRTPRKPTFEVAYRLYPRAARKEVETAVPLVKRKTPVEAKPEATIAKARVVVSIDDDVAVCHERATHASELARSYQLLKMAEKDERKWREMKGEKETKPSLLPTTNYHLKHMGMAAPGLDIYAPFAPQTKDISPSQPTQPASGTAQIKPAHEAPALEAPRRRSPTLAPASRSTPELPRRRKTKPSQDRLTPMKSRLRSHRRSSSPTLPTIESSESIPVVPVVVAAGSILSIALVVVYGSSMYQVTVAFAATARTWHVWHFLGELARYTVSHCIPILMAIGALLLVRLAVSYGSSAMEADDKMIEKLIVCTKEELLLHAKSNVAGHTAVREEFLREVVLDILGFKGDARDHPSGLWPSVRAALLTDSRVRRFRSKVKKPNGRPIHFWEWIAPQSTIAMTNYAERITDLRNEATPQ</sequence>
<name>A0A1V9ZA93_ACHHY</name>
<feature type="transmembrane region" description="Helical" evidence="2">
    <location>
        <begin position="270"/>
        <end position="289"/>
    </location>
</feature>
<keyword evidence="2" id="KW-1133">Transmembrane helix</keyword>
<accession>A0A1V9ZA93</accession>
<reference evidence="3 4" key="1">
    <citation type="journal article" date="2014" name="Genome Biol. Evol.">
        <title>The secreted proteins of Achlya hypogyna and Thraustotheca clavata identify the ancestral oomycete secretome and reveal gene acquisitions by horizontal gene transfer.</title>
        <authorList>
            <person name="Misner I."/>
            <person name="Blouin N."/>
            <person name="Leonard G."/>
            <person name="Richards T.A."/>
            <person name="Lane C.E."/>
        </authorList>
    </citation>
    <scope>NUCLEOTIDE SEQUENCE [LARGE SCALE GENOMIC DNA]</scope>
    <source>
        <strain evidence="3 4">ATCC 48635</strain>
    </source>
</reference>
<dbReference type="EMBL" id="JNBR01000349">
    <property type="protein sequence ID" value="OQR94862.1"/>
    <property type="molecule type" value="Genomic_DNA"/>
</dbReference>
<proteinExistence type="predicted"/>
<keyword evidence="2" id="KW-0472">Membrane</keyword>